<dbReference type="EMBL" id="HBUE01059216">
    <property type="protein sequence ID" value="CAG6467836.1"/>
    <property type="molecule type" value="Transcribed_RNA"/>
</dbReference>
<feature type="compositionally biased region" description="Low complexity" evidence="1">
    <location>
        <begin position="102"/>
        <end position="131"/>
    </location>
</feature>
<evidence type="ECO:0000256" key="1">
    <source>
        <dbReference type="SAM" id="MobiDB-lite"/>
    </source>
</evidence>
<evidence type="ECO:0000313" key="2">
    <source>
        <dbReference type="EMBL" id="CAG6467833.1"/>
    </source>
</evidence>
<accession>A0A8D8FET4</accession>
<organism evidence="2">
    <name type="scientific">Culex pipiens</name>
    <name type="common">House mosquito</name>
    <dbReference type="NCBI Taxonomy" id="7175"/>
    <lineage>
        <taxon>Eukaryota</taxon>
        <taxon>Metazoa</taxon>
        <taxon>Ecdysozoa</taxon>
        <taxon>Arthropoda</taxon>
        <taxon>Hexapoda</taxon>
        <taxon>Insecta</taxon>
        <taxon>Pterygota</taxon>
        <taxon>Neoptera</taxon>
        <taxon>Endopterygota</taxon>
        <taxon>Diptera</taxon>
        <taxon>Nematocera</taxon>
        <taxon>Culicoidea</taxon>
        <taxon>Culicidae</taxon>
        <taxon>Culicinae</taxon>
        <taxon>Culicini</taxon>
        <taxon>Culex</taxon>
        <taxon>Culex</taxon>
    </lineage>
</organism>
<protein>
    <submittedName>
        <fullName evidence="2">(northern house mosquito) hypothetical protein</fullName>
    </submittedName>
</protein>
<dbReference type="EMBL" id="HBUE01059213">
    <property type="protein sequence ID" value="CAG6467833.1"/>
    <property type="molecule type" value="Transcribed_RNA"/>
</dbReference>
<sequence length="131" mass="15404">MFLKSNHSKTHQRKVAHTLWLRSCRQQTGRFEERPNVRAPCPRQRRTRSRWTVQRRRNRRSNRRDLRTTTTTGQRHPTCNSKLDRLRWPPWTGTLRRRRRPTQTTTSISSAAVAAGSNSAAARATTTLPQY</sequence>
<feature type="region of interest" description="Disordered" evidence="1">
    <location>
        <begin position="29"/>
        <end position="131"/>
    </location>
</feature>
<name>A0A8D8FET4_CULPI</name>
<dbReference type="AlphaFoldDB" id="A0A8D8FET4"/>
<proteinExistence type="predicted"/>
<feature type="compositionally biased region" description="Basic residues" evidence="1">
    <location>
        <begin position="43"/>
        <end position="62"/>
    </location>
</feature>
<reference evidence="2" key="1">
    <citation type="submission" date="2021-05" db="EMBL/GenBank/DDBJ databases">
        <authorList>
            <person name="Alioto T."/>
            <person name="Alioto T."/>
            <person name="Gomez Garrido J."/>
        </authorList>
    </citation>
    <scope>NUCLEOTIDE SEQUENCE</scope>
</reference>